<feature type="chain" id="PRO_5015746043" description="Ig-like domain-containing protein" evidence="1">
    <location>
        <begin position="21"/>
        <end position="280"/>
    </location>
</feature>
<evidence type="ECO:0000256" key="1">
    <source>
        <dbReference type="SAM" id="SignalP"/>
    </source>
</evidence>
<name>A0A2S1L9Z1_9FLAO</name>
<dbReference type="Proteomes" id="UP000244527">
    <property type="component" value="Chromosome"/>
</dbReference>
<dbReference type="KEGG" id="ffa:FFWV33_02895"/>
<dbReference type="RefSeq" id="WP_108739513.1">
    <property type="nucleotide sequence ID" value="NZ_CP020918.1"/>
</dbReference>
<proteinExistence type="predicted"/>
<reference evidence="2 3" key="1">
    <citation type="submission" date="2017-04" db="EMBL/GenBank/DDBJ databases">
        <title>Compelte genome sequence of WV33.</title>
        <authorList>
            <person name="Lee P.C."/>
        </authorList>
    </citation>
    <scope>NUCLEOTIDE SEQUENCE [LARGE SCALE GENOMIC DNA]</scope>
    <source>
        <strain evidence="2 3">WV33</strain>
    </source>
</reference>
<protein>
    <recommendedName>
        <fullName evidence="4">Ig-like domain-containing protein</fullName>
    </recommendedName>
</protein>
<dbReference type="AlphaFoldDB" id="A0A2S1L9Z1"/>
<organism evidence="2 3">
    <name type="scientific">Flavobacterium faecale</name>
    <dbReference type="NCBI Taxonomy" id="1355330"/>
    <lineage>
        <taxon>Bacteria</taxon>
        <taxon>Pseudomonadati</taxon>
        <taxon>Bacteroidota</taxon>
        <taxon>Flavobacteriia</taxon>
        <taxon>Flavobacteriales</taxon>
        <taxon>Flavobacteriaceae</taxon>
        <taxon>Flavobacterium</taxon>
    </lineage>
</organism>
<keyword evidence="3" id="KW-1185">Reference proteome</keyword>
<feature type="signal peptide" evidence="1">
    <location>
        <begin position="1"/>
        <end position="20"/>
    </location>
</feature>
<evidence type="ECO:0000313" key="2">
    <source>
        <dbReference type="EMBL" id="AWG20552.1"/>
    </source>
</evidence>
<keyword evidence="1" id="KW-0732">Signal</keyword>
<sequence length="280" mass="30007">MKNIKIRILLTILCINNSFAQVTTSITDVYVNSVTYNNCSLIDFGTTSNNNTTIYYKLTKPSNQAIGIGTLKILLKNDSSSYGNTKGSITISSESWANNTEYIGTIACNISQSEIQVTGSSILIEFTTDSNLKTRSCEYSLKKTQVPTFTLPVTTKTIDCGATTPQTFAITNVYNSPNTTYQWSTSGWKYNGNSVGTFTTTASSISLTPNATLPSNVTVTPIVNGVAYPSKTITVSLATFNPYVLISGSNGLCASNGSGIYTLENVPPNSSVYGVLQILV</sequence>
<dbReference type="OrthoDB" id="1349400at2"/>
<evidence type="ECO:0000313" key="3">
    <source>
        <dbReference type="Proteomes" id="UP000244527"/>
    </source>
</evidence>
<evidence type="ECO:0008006" key="4">
    <source>
        <dbReference type="Google" id="ProtNLM"/>
    </source>
</evidence>
<gene>
    <name evidence="2" type="ORF">FFWV33_02895</name>
</gene>
<accession>A0A2S1L9Z1</accession>
<dbReference type="EMBL" id="CP020918">
    <property type="protein sequence ID" value="AWG20552.1"/>
    <property type="molecule type" value="Genomic_DNA"/>
</dbReference>